<gene>
    <name evidence="1" type="ORF">MRB53_021606</name>
</gene>
<proteinExistence type="predicted"/>
<reference evidence="1 2" key="1">
    <citation type="journal article" date="2022" name="Hortic Res">
        <title>A haplotype resolved chromosomal level avocado genome allows analysis of novel avocado genes.</title>
        <authorList>
            <person name="Nath O."/>
            <person name="Fletcher S.J."/>
            <person name="Hayward A."/>
            <person name="Shaw L.M."/>
            <person name="Masouleh A.K."/>
            <person name="Furtado A."/>
            <person name="Henry R.J."/>
            <person name="Mitter N."/>
        </authorList>
    </citation>
    <scope>NUCLEOTIDE SEQUENCE [LARGE SCALE GENOMIC DNA]</scope>
    <source>
        <strain evidence="2">cv. Hass</strain>
    </source>
</reference>
<evidence type="ECO:0000313" key="2">
    <source>
        <dbReference type="Proteomes" id="UP001234297"/>
    </source>
</evidence>
<name>A0ACC2L4C4_PERAE</name>
<protein>
    <submittedName>
        <fullName evidence="1">Uncharacterized protein</fullName>
    </submittedName>
</protein>
<keyword evidence="2" id="KW-1185">Reference proteome</keyword>
<dbReference type="Proteomes" id="UP001234297">
    <property type="component" value="Chromosome 6"/>
</dbReference>
<evidence type="ECO:0000313" key="1">
    <source>
        <dbReference type="EMBL" id="KAJ8628299.1"/>
    </source>
</evidence>
<accession>A0ACC2L4C4</accession>
<dbReference type="EMBL" id="CM056814">
    <property type="protein sequence ID" value="KAJ8628299.1"/>
    <property type="molecule type" value="Genomic_DNA"/>
</dbReference>
<organism evidence="1 2">
    <name type="scientific">Persea americana</name>
    <name type="common">Avocado</name>
    <dbReference type="NCBI Taxonomy" id="3435"/>
    <lineage>
        <taxon>Eukaryota</taxon>
        <taxon>Viridiplantae</taxon>
        <taxon>Streptophyta</taxon>
        <taxon>Embryophyta</taxon>
        <taxon>Tracheophyta</taxon>
        <taxon>Spermatophyta</taxon>
        <taxon>Magnoliopsida</taxon>
        <taxon>Magnoliidae</taxon>
        <taxon>Laurales</taxon>
        <taxon>Lauraceae</taxon>
        <taxon>Persea</taxon>
    </lineage>
</organism>
<comment type="caution">
    <text evidence="1">The sequence shown here is derived from an EMBL/GenBank/DDBJ whole genome shotgun (WGS) entry which is preliminary data.</text>
</comment>
<sequence length="122" mass="13556">MSSNSKTQLMLAQIMHESKRGALLLAEAATSIKTHKEGTDTGQNKALHRTDLQSQQQEITEPQLSTEIGKAGHYTSSLHKTTKKRQKSAPLRIEKTSQQDKALHELCNKTLNQPAGRYSTCK</sequence>